<dbReference type="KEGG" id="rmb:K529_017655"/>
<sequence>MFPKSVWEVSFQSEIASYRNDFPQDQMQSGSMRVFQHNQPKYDIHTRCGESAAASAKGFPKADLQVCSVDPDNAAPGFKVSEAQIAPFRIRAGVKCIGPPAIGTLVSMEVPTIVCPSLLRVWLYVY</sequence>
<organism evidence="1 2">
    <name type="scientific">Tritonibacter mobilis F1926</name>
    <dbReference type="NCBI Taxonomy" id="1265309"/>
    <lineage>
        <taxon>Bacteria</taxon>
        <taxon>Pseudomonadati</taxon>
        <taxon>Pseudomonadota</taxon>
        <taxon>Alphaproteobacteria</taxon>
        <taxon>Rhodobacterales</taxon>
        <taxon>Paracoccaceae</taxon>
        <taxon>Tritonibacter</taxon>
    </lineage>
</organism>
<dbReference type="EMBL" id="CP015231">
    <property type="protein sequence ID" value="ANP42595.1"/>
    <property type="molecule type" value="Genomic_DNA"/>
</dbReference>
<name>A0A1B1A7P0_9RHOB</name>
<geneLocation type="plasmid" evidence="1 2">
    <name>unnamed1</name>
</geneLocation>
<protein>
    <submittedName>
        <fullName evidence="1">Uncharacterized protein</fullName>
    </submittedName>
</protein>
<evidence type="ECO:0000313" key="1">
    <source>
        <dbReference type="EMBL" id="ANP42595.1"/>
    </source>
</evidence>
<keyword evidence="1" id="KW-0614">Plasmid</keyword>
<gene>
    <name evidence="1" type="ORF">K529_017655</name>
</gene>
<evidence type="ECO:0000313" key="2">
    <source>
        <dbReference type="Proteomes" id="UP000013243"/>
    </source>
</evidence>
<accession>A0A1B1A7P0</accession>
<dbReference type="Proteomes" id="UP000013243">
    <property type="component" value="Plasmid unnamed1"/>
</dbReference>
<dbReference type="AlphaFoldDB" id="A0A1B1A7P0"/>
<proteinExistence type="predicted"/>
<reference evidence="1 2" key="1">
    <citation type="journal article" date="2016" name="ISME J.">
        <title>Global occurrence and heterogeneity of the Roseobacter-clade species Ruegeria mobilis.</title>
        <authorList>
            <person name="Sonnenschein E."/>
            <person name="Gram L."/>
        </authorList>
    </citation>
    <scope>NUCLEOTIDE SEQUENCE [LARGE SCALE GENOMIC DNA]</scope>
    <source>
        <strain evidence="1 2">F1926</strain>
        <plasmid evidence="1 2">unnamed1</plasmid>
    </source>
</reference>